<dbReference type="Proteomes" id="UP000035651">
    <property type="component" value="Chromosome"/>
</dbReference>
<dbReference type="InterPro" id="IPR011206">
    <property type="entry name" value="Citrate_lyase_beta/mcl1/mcl2"/>
</dbReference>
<dbReference type="AlphaFoldDB" id="A0A0H3X053"/>
<evidence type="ECO:0000256" key="2">
    <source>
        <dbReference type="ARBA" id="ARBA00022723"/>
    </source>
</evidence>
<organism evidence="7 8">
    <name type="scientific">Pandoraea faecigallinarum</name>
    <dbReference type="NCBI Taxonomy" id="656179"/>
    <lineage>
        <taxon>Bacteria</taxon>
        <taxon>Pseudomonadati</taxon>
        <taxon>Pseudomonadota</taxon>
        <taxon>Betaproteobacteria</taxon>
        <taxon>Burkholderiales</taxon>
        <taxon>Burkholderiaceae</taxon>
        <taxon>Pandoraea</taxon>
    </lineage>
</organism>
<proteinExistence type="predicted"/>
<dbReference type="PIRSF" id="PIRSF015582">
    <property type="entry name" value="Cit_lyase_B"/>
    <property type="match status" value="1"/>
</dbReference>
<dbReference type="EMBL" id="CP011807">
    <property type="protein sequence ID" value="AKM32338.1"/>
    <property type="molecule type" value="Genomic_DNA"/>
</dbReference>
<dbReference type="InterPro" id="IPR005000">
    <property type="entry name" value="Aldolase/citrate-lyase_domain"/>
</dbReference>
<feature type="domain" description="HpcH/HpaI aldolase/citrate lyase" evidence="6">
    <location>
        <begin position="9"/>
        <end position="221"/>
    </location>
</feature>
<evidence type="ECO:0000256" key="1">
    <source>
        <dbReference type="ARBA" id="ARBA00001946"/>
    </source>
</evidence>
<name>A0A0H3X053_9BURK</name>
<gene>
    <name evidence="7" type="ORF">AB870_22910</name>
</gene>
<protein>
    <submittedName>
        <fullName evidence="7">Aldolase</fullName>
    </submittedName>
</protein>
<dbReference type="Gene3D" id="3.20.20.60">
    <property type="entry name" value="Phosphoenolpyruvate-binding domains"/>
    <property type="match status" value="1"/>
</dbReference>
<dbReference type="InterPro" id="IPR015813">
    <property type="entry name" value="Pyrv/PenolPyrv_kinase-like_dom"/>
</dbReference>
<keyword evidence="3 5" id="KW-0460">Magnesium</keyword>
<evidence type="ECO:0000259" key="6">
    <source>
        <dbReference type="Pfam" id="PF03328"/>
    </source>
</evidence>
<evidence type="ECO:0000313" key="8">
    <source>
        <dbReference type="Proteomes" id="UP000035651"/>
    </source>
</evidence>
<keyword evidence="8" id="KW-1185">Reference proteome</keyword>
<dbReference type="GO" id="GO:0000287">
    <property type="term" value="F:magnesium ion binding"/>
    <property type="evidence" value="ECO:0007669"/>
    <property type="project" value="TreeGrafter"/>
</dbReference>
<comment type="cofactor">
    <cofactor evidence="1">
        <name>Mg(2+)</name>
        <dbReference type="ChEBI" id="CHEBI:18420"/>
    </cofactor>
</comment>
<sequence>MQTLPIVHSWLFVPGNRPERFDKACACGAHAVILDLEDAVPPAEKHTAREHVLAWIRARAEATSVTGRVPVYVRINAVSTEWFEEDLAALSCLPGLDGLIVPKTEDAATLDKAARGATPSLRLVPLIETAKAFAALREIASAPRVERLMFGTIDFQLDIGIEGDGDELLYFRSQLTLVSRIAGIAAPVDGVTTALDDAALVEASARRARALGFRGKLCIHPRQIAPVHAAFAWRGDEIEWATRVIAAASASGGAAVALDGKMIDAPVIAKANEILASR</sequence>
<accession>A0A0H3X053</accession>
<reference evidence="7" key="1">
    <citation type="submission" date="2016-06" db="EMBL/GenBank/DDBJ databases">
        <title>Complete Genome Sequence of Pandoraea faecigallinarum DSM-23572.</title>
        <authorList>
            <person name="Yong D."/>
            <person name="Ee R."/>
            <person name="Lim Y.-L."/>
            <person name="Yin W.-F."/>
            <person name="Chan K.-G."/>
        </authorList>
    </citation>
    <scope>NUCLEOTIDE SEQUENCE</scope>
    <source>
        <strain evidence="7">DSM 23572</strain>
    </source>
</reference>
<evidence type="ECO:0000313" key="7">
    <source>
        <dbReference type="EMBL" id="AKM32338.1"/>
    </source>
</evidence>
<feature type="binding site" evidence="4">
    <location>
        <position position="74"/>
    </location>
    <ligand>
        <name>substrate</name>
    </ligand>
</feature>
<evidence type="ECO:0000256" key="3">
    <source>
        <dbReference type="ARBA" id="ARBA00022842"/>
    </source>
</evidence>
<dbReference type="KEGG" id="pfg:AB870_22910"/>
<feature type="binding site" evidence="5">
    <location>
        <position position="128"/>
    </location>
    <ligand>
        <name>Mg(2+)</name>
        <dbReference type="ChEBI" id="CHEBI:18420"/>
    </ligand>
</feature>
<dbReference type="OrthoDB" id="348111at2"/>
<dbReference type="GO" id="GO:0003824">
    <property type="term" value="F:catalytic activity"/>
    <property type="evidence" value="ECO:0007669"/>
    <property type="project" value="InterPro"/>
</dbReference>
<dbReference type="InterPro" id="IPR040442">
    <property type="entry name" value="Pyrv_kinase-like_dom_sf"/>
</dbReference>
<dbReference type="PANTHER" id="PTHR32308:SF0">
    <property type="entry name" value="HPCH_HPAI ALDOLASE_CITRATE LYASE DOMAIN-CONTAINING PROTEIN"/>
    <property type="match status" value="1"/>
</dbReference>
<dbReference type="Pfam" id="PF03328">
    <property type="entry name" value="HpcH_HpaI"/>
    <property type="match status" value="1"/>
</dbReference>
<feature type="binding site" evidence="5">
    <location>
        <position position="154"/>
    </location>
    <ligand>
        <name>Mg(2+)</name>
        <dbReference type="ChEBI" id="CHEBI:18420"/>
    </ligand>
</feature>
<dbReference type="PANTHER" id="PTHR32308">
    <property type="entry name" value="LYASE BETA SUBUNIT, PUTATIVE (AFU_ORTHOLOGUE AFUA_4G13030)-RELATED"/>
    <property type="match status" value="1"/>
</dbReference>
<dbReference type="STRING" id="656179.AB870_22910"/>
<keyword evidence="2 5" id="KW-0479">Metal-binding</keyword>
<evidence type="ECO:0000256" key="4">
    <source>
        <dbReference type="PIRSR" id="PIRSR015582-1"/>
    </source>
</evidence>
<dbReference type="SUPFAM" id="SSF51621">
    <property type="entry name" value="Phosphoenolpyruvate/pyruvate domain"/>
    <property type="match status" value="1"/>
</dbReference>
<dbReference type="GO" id="GO:0006107">
    <property type="term" value="P:oxaloacetate metabolic process"/>
    <property type="evidence" value="ECO:0007669"/>
    <property type="project" value="TreeGrafter"/>
</dbReference>
<evidence type="ECO:0000256" key="5">
    <source>
        <dbReference type="PIRSR" id="PIRSR015582-2"/>
    </source>
</evidence>
<dbReference type="RefSeq" id="WP_047908078.1">
    <property type="nucleotide sequence ID" value="NZ_CP011807.3"/>
</dbReference>
<feature type="binding site" evidence="4">
    <location>
        <position position="128"/>
    </location>
    <ligand>
        <name>substrate</name>
    </ligand>
</feature>
<dbReference type="PATRIC" id="fig|656179.3.peg.4893"/>